<comment type="caution">
    <text evidence="1">The sequence shown here is derived from an EMBL/GenBank/DDBJ whole genome shotgun (WGS) entry which is preliminary data.</text>
</comment>
<protein>
    <submittedName>
        <fullName evidence="1">Uncharacterized protein</fullName>
    </submittedName>
</protein>
<keyword evidence="2" id="KW-1185">Reference proteome</keyword>
<dbReference type="EMBL" id="JAWZYT010004773">
    <property type="protein sequence ID" value="KAK4292636.1"/>
    <property type="molecule type" value="Genomic_DNA"/>
</dbReference>
<feature type="non-terminal residue" evidence="1">
    <location>
        <position position="91"/>
    </location>
</feature>
<dbReference type="Gene3D" id="2.170.270.10">
    <property type="entry name" value="SET domain"/>
    <property type="match status" value="1"/>
</dbReference>
<evidence type="ECO:0000313" key="1">
    <source>
        <dbReference type="EMBL" id="KAK4292636.1"/>
    </source>
</evidence>
<name>A0AAE1NPP5_9EUCA</name>
<organism evidence="1 2">
    <name type="scientific">Petrolisthes manimaculis</name>
    <dbReference type="NCBI Taxonomy" id="1843537"/>
    <lineage>
        <taxon>Eukaryota</taxon>
        <taxon>Metazoa</taxon>
        <taxon>Ecdysozoa</taxon>
        <taxon>Arthropoda</taxon>
        <taxon>Crustacea</taxon>
        <taxon>Multicrustacea</taxon>
        <taxon>Malacostraca</taxon>
        <taxon>Eumalacostraca</taxon>
        <taxon>Eucarida</taxon>
        <taxon>Decapoda</taxon>
        <taxon>Pleocyemata</taxon>
        <taxon>Anomura</taxon>
        <taxon>Galatheoidea</taxon>
        <taxon>Porcellanidae</taxon>
        <taxon>Petrolisthes</taxon>
    </lineage>
</organism>
<gene>
    <name evidence="1" type="ORF">Pmani_034613</name>
</gene>
<accession>A0AAE1NPP5</accession>
<dbReference type="Proteomes" id="UP001292094">
    <property type="component" value="Unassembled WGS sequence"/>
</dbReference>
<dbReference type="InterPro" id="IPR046341">
    <property type="entry name" value="SET_dom_sf"/>
</dbReference>
<reference evidence="1" key="1">
    <citation type="submission" date="2023-11" db="EMBL/GenBank/DDBJ databases">
        <title>Genome assemblies of two species of porcelain crab, Petrolisthes cinctipes and Petrolisthes manimaculis (Anomura: Porcellanidae).</title>
        <authorList>
            <person name="Angst P."/>
        </authorList>
    </citation>
    <scope>NUCLEOTIDE SEQUENCE</scope>
    <source>
        <strain evidence="1">PB745_02</strain>
        <tissue evidence="1">Gill</tissue>
    </source>
</reference>
<sequence>VFGGEGKRYLSTVDPRRSNWARYLRPAPDRDSANLVVVLRPILEAGCVKIWFGSVRCVLGYNTRHHLGSGADVLGTRPNTRMVTQEDGEDQ</sequence>
<proteinExistence type="predicted"/>
<evidence type="ECO:0000313" key="2">
    <source>
        <dbReference type="Proteomes" id="UP001292094"/>
    </source>
</evidence>
<dbReference type="AlphaFoldDB" id="A0AAE1NPP5"/>